<evidence type="ECO:0000313" key="4">
    <source>
        <dbReference type="EMBL" id="KAK0720141.1"/>
    </source>
</evidence>
<protein>
    <submittedName>
        <fullName evidence="4">FAD-linked oxidase</fullName>
    </submittedName>
</protein>
<dbReference type="InterPro" id="IPR016170">
    <property type="entry name" value="Cytok_DH_C_sf"/>
</dbReference>
<reference evidence="4" key="1">
    <citation type="submission" date="2023-06" db="EMBL/GenBank/DDBJ databases">
        <title>Genome-scale phylogeny and comparative genomics of the fungal order Sordariales.</title>
        <authorList>
            <consortium name="Lawrence Berkeley National Laboratory"/>
            <person name="Hensen N."/>
            <person name="Bonometti L."/>
            <person name="Westerberg I."/>
            <person name="Brannstrom I.O."/>
            <person name="Guillou S."/>
            <person name="Cros-Aarteil S."/>
            <person name="Calhoun S."/>
            <person name="Haridas S."/>
            <person name="Kuo A."/>
            <person name="Mondo S."/>
            <person name="Pangilinan J."/>
            <person name="Riley R."/>
            <person name="Labutti K."/>
            <person name="Andreopoulos B."/>
            <person name="Lipzen A."/>
            <person name="Chen C."/>
            <person name="Yanf M."/>
            <person name="Daum C."/>
            <person name="Ng V."/>
            <person name="Clum A."/>
            <person name="Steindorff A."/>
            <person name="Ohm R."/>
            <person name="Martin F."/>
            <person name="Silar P."/>
            <person name="Natvig D."/>
            <person name="Lalanne C."/>
            <person name="Gautier V."/>
            <person name="Ament-Velasquez S.L."/>
            <person name="Kruys A."/>
            <person name="Hutchinson M.I."/>
            <person name="Powell A.J."/>
            <person name="Barry K."/>
            <person name="Miller A.N."/>
            <person name="Grigoriev I.V."/>
            <person name="Debuchy R."/>
            <person name="Gladieux P."/>
            <person name="Thoren M.H."/>
            <person name="Johannesson H."/>
        </authorList>
    </citation>
    <scope>NUCLEOTIDE SEQUENCE</scope>
    <source>
        <strain evidence="4">SMH4607-1</strain>
    </source>
</reference>
<dbReference type="InterPro" id="IPR016171">
    <property type="entry name" value="Vanillyl_alc_oxidase_C-sub2"/>
</dbReference>
<comment type="caution">
    <text evidence="4">The sequence shown here is derived from an EMBL/GenBank/DDBJ whole genome shotgun (WGS) entry which is preliminary data.</text>
</comment>
<dbReference type="AlphaFoldDB" id="A0AA40E0U8"/>
<dbReference type="InterPro" id="IPR016164">
    <property type="entry name" value="FAD-linked_Oxase-like_C"/>
</dbReference>
<sequence length="261" mass="29757">AFRSILLDAAGGGSKSSYTSDSKTPLSEEEMDRVAKDLDLGRWNFYGTVYGPEPIREVLLKMIKDAFLSIPGSKSYLLEDRKVPHSVLRTRAKTLQGIPSLDELQWVDWLPNGVHLFFSLISKISGKDAKFQYEVTKRRCKGAGFDSIGTFTMDMHEMPNPLFLCEQWLMRLWRNRPYRVHHCAAHGWGEYRTHLALMDQIANTYNFNDNALMRLGETIKNALDPNGILAPGKNGVWPNSYAKEAWVLGETENWKPDESRT</sequence>
<name>A0AA40E0U8_9PEZI</name>
<dbReference type="Pfam" id="PF02913">
    <property type="entry name" value="FAD-oxidase_C"/>
    <property type="match status" value="1"/>
</dbReference>
<dbReference type="GO" id="GO:0050660">
    <property type="term" value="F:flavin adenine dinucleotide binding"/>
    <property type="evidence" value="ECO:0007669"/>
    <property type="project" value="InterPro"/>
</dbReference>
<gene>
    <name evidence="4" type="ORF">B0H67DRAFT_484704</name>
</gene>
<dbReference type="Proteomes" id="UP001172102">
    <property type="component" value="Unassembled WGS sequence"/>
</dbReference>
<feature type="domain" description="FAD-binding oxidoreductase/transferase type 4 C-terminal" evidence="3">
    <location>
        <begin position="178"/>
        <end position="233"/>
    </location>
</feature>
<dbReference type="InterPro" id="IPR004113">
    <property type="entry name" value="FAD-bd_oxidored_4_C"/>
</dbReference>
<evidence type="ECO:0000256" key="2">
    <source>
        <dbReference type="ARBA" id="ARBA00022827"/>
    </source>
</evidence>
<evidence type="ECO:0000313" key="5">
    <source>
        <dbReference type="Proteomes" id="UP001172102"/>
    </source>
</evidence>
<dbReference type="EMBL" id="JAUKUA010000003">
    <property type="protein sequence ID" value="KAK0720141.1"/>
    <property type="molecule type" value="Genomic_DNA"/>
</dbReference>
<feature type="non-terminal residue" evidence="4">
    <location>
        <position position="1"/>
    </location>
</feature>
<dbReference type="SUPFAM" id="SSF55103">
    <property type="entry name" value="FAD-linked oxidases, C-terminal domain"/>
    <property type="match status" value="1"/>
</dbReference>
<keyword evidence="1" id="KW-0285">Flavoprotein</keyword>
<dbReference type="Gene3D" id="1.10.45.10">
    <property type="entry name" value="Vanillyl-alcohol Oxidase, Chain A, domain 4"/>
    <property type="match status" value="1"/>
</dbReference>
<proteinExistence type="predicted"/>
<dbReference type="GO" id="GO:0003824">
    <property type="term" value="F:catalytic activity"/>
    <property type="evidence" value="ECO:0007669"/>
    <property type="project" value="InterPro"/>
</dbReference>
<evidence type="ECO:0000259" key="3">
    <source>
        <dbReference type="Pfam" id="PF02913"/>
    </source>
</evidence>
<keyword evidence="2" id="KW-0274">FAD</keyword>
<evidence type="ECO:0000256" key="1">
    <source>
        <dbReference type="ARBA" id="ARBA00022630"/>
    </source>
</evidence>
<dbReference type="Gene3D" id="3.40.462.10">
    <property type="entry name" value="FAD-linked oxidases, C-terminal domain"/>
    <property type="match status" value="1"/>
</dbReference>
<keyword evidence="5" id="KW-1185">Reference proteome</keyword>
<accession>A0AA40E0U8</accession>
<organism evidence="4 5">
    <name type="scientific">Lasiosphaeris hirsuta</name>
    <dbReference type="NCBI Taxonomy" id="260670"/>
    <lineage>
        <taxon>Eukaryota</taxon>
        <taxon>Fungi</taxon>
        <taxon>Dikarya</taxon>
        <taxon>Ascomycota</taxon>
        <taxon>Pezizomycotina</taxon>
        <taxon>Sordariomycetes</taxon>
        <taxon>Sordariomycetidae</taxon>
        <taxon>Sordariales</taxon>
        <taxon>Lasiosphaeriaceae</taxon>
        <taxon>Lasiosphaeris</taxon>
    </lineage>
</organism>